<feature type="transmembrane region" description="Helical" evidence="6">
    <location>
        <begin position="21"/>
        <end position="46"/>
    </location>
</feature>
<keyword evidence="4 6" id="KW-1133">Transmembrane helix</keyword>
<gene>
    <name evidence="7" type="ORF">EDD63_10231</name>
</gene>
<feature type="transmembrane region" description="Helical" evidence="6">
    <location>
        <begin position="218"/>
        <end position="242"/>
    </location>
</feature>
<protein>
    <submittedName>
        <fullName evidence="7">Membrane protein</fullName>
    </submittedName>
</protein>
<keyword evidence="8" id="KW-1185">Reference proteome</keyword>
<organism evidence="7 8">
    <name type="scientific">Breznakia blatticola</name>
    <dbReference type="NCBI Taxonomy" id="1754012"/>
    <lineage>
        <taxon>Bacteria</taxon>
        <taxon>Bacillati</taxon>
        <taxon>Bacillota</taxon>
        <taxon>Erysipelotrichia</taxon>
        <taxon>Erysipelotrichales</taxon>
        <taxon>Erysipelotrichaceae</taxon>
        <taxon>Breznakia</taxon>
    </lineage>
</organism>
<keyword evidence="2" id="KW-1003">Cell membrane</keyword>
<evidence type="ECO:0000256" key="3">
    <source>
        <dbReference type="ARBA" id="ARBA00022692"/>
    </source>
</evidence>
<name>A0A4R8ABZ3_9FIRM</name>
<comment type="subcellular location">
    <subcellularLocation>
        <location evidence="1">Cell membrane</location>
        <topology evidence="1">Multi-pass membrane protein</topology>
    </subcellularLocation>
</comment>
<reference evidence="7 8" key="1">
    <citation type="submission" date="2019-03" db="EMBL/GenBank/DDBJ databases">
        <title>Genomic Encyclopedia of Type Strains, Phase IV (KMG-IV): sequencing the most valuable type-strain genomes for metagenomic binning, comparative biology and taxonomic classification.</title>
        <authorList>
            <person name="Goeker M."/>
        </authorList>
    </citation>
    <scope>NUCLEOTIDE SEQUENCE [LARGE SCALE GENOMIC DNA]</scope>
    <source>
        <strain evidence="7 8">DSM 28867</strain>
    </source>
</reference>
<comment type="caution">
    <text evidence="7">The sequence shown here is derived from an EMBL/GenBank/DDBJ whole genome shotgun (WGS) entry which is preliminary data.</text>
</comment>
<feature type="transmembrane region" description="Helical" evidence="6">
    <location>
        <begin position="153"/>
        <end position="170"/>
    </location>
</feature>
<feature type="transmembrane region" description="Helical" evidence="6">
    <location>
        <begin position="124"/>
        <end position="147"/>
    </location>
</feature>
<feature type="transmembrane region" description="Helical" evidence="6">
    <location>
        <begin position="177"/>
        <end position="198"/>
    </location>
</feature>
<dbReference type="GO" id="GO:0005886">
    <property type="term" value="C:plasma membrane"/>
    <property type="evidence" value="ECO:0007669"/>
    <property type="project" value="UniProtKB-SubCell"/>
</dbReference>
<dbReference type="AlphaFoldDB" id="A0A4R8ABZ3"/>
<evidence type="ECO:0000313" key="8">
    <source>
        <dbReference type="Proteomes" id="UP000294743"/>
    </source>
</evidence>
<evidence type="ECO:0000256" key="4">
    <source>
        <dbReference type="ARBA" id="ARBA00022989"/>
    </source>
</evidence>
<keyword evidence="5 6" id="KW-0472">Membrane</keyword>
<keyword evidence="3 6" id="KW-0812">Transmembrane</keyword>
<dbReference type="Proteomes" id="UP000294743">
    <property type="component" value="Unassembled WGS sequence"/>
</dbReference>
<evidence type="ECO:0000256" key="6">
    <source>
        <dbReference type="SAM" id="Phobius"/>
    </source>
</evidence>
<dbReference type="InterPro" id="IPR017039">
    <property type="entry name" value="Virul_fac_BrkB"/>
</dbReference>
<accession>A0A4R8ABZ3</accession>
<proteinExistence type="predicted"/>
<dbReference type="RefSeq" id="WP_166667496.1">
    <property type="nucleotide sequence ID" value="NZ_SODD01000002.1"/>
</dbReference>
<evidence type="ECO:0000313" key="7">
    <source>
        <dbReference type="EMBL" id="TDW26010.1"/>
    </source>
</evidence>
<evidence type="ECO:0000256" key="5">
    <source>
        <dbReference type="ARBA" id="ARBA00023136"/>
    </source>
</evidence>
<feature type="transmembrane region" description="Helical" evidence="6">
    <location>
        <begin position="84"/>
        <end position="103"/>
    </location>
</feature>
<dbReference type="Pfam" id="PF03631">
    <property type="entry name" value="Virul_fac_BrkB"/>
    <property type="match status" value="1"/>
</dbReference>
<dbReference type="EMBL" id="SODD01000002">
    <property type="protein sequence ID" value="TDW26010.1"/>
    <property type="molecule type" value="Genomic_DNA"/>
</dbReference>
<evidence type="ECO:0000256" key="1">
    <source>
        <dbReference type="ARBA" id="ARBA00004651"/>
    </source>
</evidence>
<sequence length="277" mass="31633">MRNFIKKSRNVLLEFTSFEGSLFRYSLAFSLLLALLPILIVLVMLFNQGVLDIQVLLNFLYSFIPETFIEGFVDYIMDQNYPNISSFIVSLVAALHLASRSVYSFMLITAEKEEINLPKFIIRIKAYIVFLGLIAIVVGVSFLSGIIGFSSGWVSFMLMVLLFYILYRVLTFVKHPILFGLEGAITTSIVLLLLSRLFQTIIEYFTSYQSIYGPMATLIISVMAIYVLSSVIYLGYCINLVFGESYETQEYKHPKLYERLLKIEAQVKSKIKGIAKR</sequence>
<evidence type="ECO:0000256" key="2">
    <source>
        <dbReference type="ARBA" id="ARBA00022475"/>
    </source>
</evidence>